<dbReference type="Proteomes" id="UP001596512">
    <property type="component" value="Unassembled WGS sequence"/>
</dbReference>
<proteinExistence type="predicted"/>
<protein>
    <submittedName>
        <fullName evidence="1">Uncharacterized protein</fullName>
    </submittedName>
</protein>
<reference evidence="2" key="1">
    <citation type="journal article" date="2019" name="Int. J. Syst. Evol. Microbiol.">
        <title>The Global Catalogue of Microorganisms (GCM) 10K type strain sequencing project: providing services to taxonomists for standard genome sequencing and annotation.</title>
        <authorList>
            <consortium name="The Broad Institute Genomics Platform"/>
            <consortium name="The Broad Institute Genome Sequencing Center for Infectious Disease"/>
            <person name="Wu L."/>
            <person name="Ma J."/>
        </authorList>
    </citation>
    <scope>NUCLEOTIDE SEQUENCE [LARGE SCALE GENOMIC DNA]</scope>
    <source>
        <strain evidence="2">JCM 17695</strain>
    </source>
</reference>
<organism evidence="1 2">
    <name type="scientific">Actinokineospora soli</name>
    <dbReference type="NCBI Taxonomy" id="1048753"/>
    <lineage>
        <taxon>Bacteria</taxon>
        <taxon>Bacillati</taxon>
        <taxon>Actinomycetota</taxon>
        <taxon>Actinomycetes</taxon>
        <taxon>Pseudonocardiales</taxon>
        <taxon>Pseudonocardiaceae</taxon>
        <taxon>Actinokineospora</taxon>
    </lineage>
</organism>
<dbReference type="EMBL" id="JBHTEY010000004">
    <property type="protein sequence ID" value="MFC7615613.1"/>
    <property type="molecule type" value="Genomic_DNA"/>
</dbReference>
<comment type="caution">
    <text evidence="1">The sequence shown here is derived from an EMBL/GenBank/DDBJ whole genome shotgun (WGS) entry which is preliminary data.</text>
</comment>
<gene>
    <name evidence="1" type="ORF">ACFQV2_21010</name>
</gene>
<sequence>MERVDGVVLVLPSFTRKWRVPHDVAHAVTERELRIGTGVFGCIAAGVQFENMAVAEGKPKRTAKADSDRILKAVGRSLNVAEVMAGALHHFVEHREAISTAAVRAAWGSMVEAAFPWSDREVVDAFKVLQALDGEWSAGSEPLRFDWPEKLRADRPQYSKVPLAVR</sequence>
<name>A0ABW2TS52_9PSEU</name>
<keyword evidence="2" id="KW-1185">Reference proteome</keyword>
<evidence type="ECO:0000313" key="1">
    <source>
        <dbReference type="EMBL" id="MFC7615613.1"/>
    </source>
</evidence>
<evidence type="ECO:0000313" key="2">
    <source>
        <dbReference type="Proteomes" id="UP001596512"/>
    </source>
</evidence>
<accession>A0ABW2TS52</accession>